<name>A0A1Y2FNA2_9BASI</name>
<dbReference type="PANTHER" id="PTHR34407">
    <property type="entry name" value="EXPRESSED PROTEIN"/>
    <property type="match status" value="1"/>
</dbReference>
<dbReference type="PANTHER" id="PTHR34407:SF1">
    <property type="entry name" value="SGNH HYDROLASE-TYPE ESTERASE DOMAIN-CONTAINING PROTEIN"/>
    <property type="match status" value="1"/>
</dbReference>
<dbReference type="EMBL" id="MCGR01000017">
    <property type="protein sequence ID" value="ORY84696.1"/>
    <property type="molecule type" value="Genomic_DNA"/>
</dbReference>
<dbReference type="Gene3D" id="2.60.120.260">
    <property type="entry name" value="Galactose-binding domain-like"/>
    <property type="match status" value="1"/>
</dbReference>
<evidence type="ECO:0008006" key="4">
    <source>
        <dbReference type="Google" id="ProtNLM"/>
    </source>
</evidence>
<comment type="caution">
    <text evidence="2">The sequence shown here is derived from an EMBL/GenBank/DDBJ whole genome shotgun (WGS) entry which is preliminary data.</text>
</comment>
<proteinExistence type="predicted"/>
<dbReference type="OrthoDB" id="544608at2759"/>
<keyword evidence="3" id="KW-1185">Reference proteome</keyword>
<protein>
    <recommendedName>
        <fullName evidence="4">Capsular associated protein</fullName>
    </recommendedName>
</protein>
<dbReference type="Proteomes" id="UP000193467">
    <property type="component" value="Unassembled WGS sequence"/>
</dbReference>
<reference evidence="2 3" key="1">
    <citation type="submission" date="2016-07" db="EMBL/GenBank/DDBJ databases">
        <title>Pervasive Adenine N6-methylation of Active Genes in Fungi.</title>
        <authorList>
            <consortium name="DOE Joint Genome Institute"/>
            <person name="Mondo S.J."/>
            <person name="Dannebaum R.O."/>
            <person name="Kuo R.C."/>
            <person name="Labutti K."/>
            <person name="Haridas S."/>
            <person name="Kuo A."/>
            <person name="Salamov A."/>
            <person name="Ahrendt S.R."/>
            <person name="Lipzen A."/>
            <person name="Sullivan W."/>
            <person name="Andreopoulos W.B."/>
            <person name="Clum A."/>
            <person name="Lindquist E."/>
            <person name="Daum C."/>
            <person name="Ramamoorthy G.K."/>
            <person name="Gryganskyi A."/>
            <person name="Culley D."/>
            <person name="Magnuson J.K."/>
            <person name="James T.Y."/>
            <person name="O'Malley M.A."/>
            <person name="Stajich J.E."/>
            <person name="Spatafora J.W."/>
            <person name="Visel A."/>
            <person name="Grigoriev I.V."/>
        </authorList>
    </citation>
    <scope>NUCLEOTIDE SEQUENCE [LARGE SCALE GENOMIC DNA]</scope>
    <source>
        <strain evidence="2 3">62-1032</strain>
    </source>
</reference>
<dbReference type="CDD" id="cd00229">
    <property type="entry name" value="SGNH_hydrolase"/>
    <property type="match status" value="1"/>
</dbReference>
<accession>A0A1Y2FNA2</accession>
<feature type="chain" id="PRO_5012982869" description="Capsular associated protein" evidence="1">
    <location>
        <begin position="25"/>
        <end position="535"/>
    </location>
</feature>
<gene>
    <name evidence="2" type="ORF">BCR35DRAFT_303024</name>
</gene>
<dbReference type="SUPFAM" id="SSF52266">
    <property type="entry name" value="SGNH hydrolase"/>
    <property type="match status" value="1"/>
</dbReference>
<dbReference type="AlphaFoldDB" id="A0A1Y2FNA2"/>
<dbReference type="InParanoid" id="A0A1Y2FNA2"/>
<evidence type="ECO:0000313" key="2">
    <source>
        <dbReference type="EMBL" id="ORY84696.1"/>
    </source>
</evidence>
<evidence type="ECO:0000256" key="1">
    <source>
        <dbReference type="SAM" id="SignalP"/>
    </source>
</evidence>
<evidence type="ECO:0000313" key="3">
    <source>
        <dbReference type="Proteomes" id="UP000193467"/>
    </source>
</evidence>
<organism evidence="2 3">
    <name type="scientific">Leucosporidium creatinivorum</name>
    <dbReference type="NCBI Taxonomy" id="106004"/>
    <lineage>
        <taxon>Eukaryota</taxon>
        <taxon>Fungi</taxon>
        <taxon>Dikarya</taxon>
        <taxon>Basidiomycota</taxon>
        <taxon>Pucciniomycotina</taxon>
        <taxon>Microbotryomycetes</taxon>
        <taxon>Leucosporidiales</taxon>
        <taxon>Leucosporidium</taxon>
    </lineage>
</organism>
<keyword evidence="1" id="KW-0732">Signal</keyword>
<sequence length="535" mass="59001">MLRSGLMLQSPAFLLLLGANLVLFAYHQLDPTQPHQLDPSSLLEQVGLHRPVSLHRPTSSSPDLADEGAASPADAAVLRKNNKQARPFSSGRTHNAPGLISSTERHAAIALKHQQATQTCEVCVATPNDPLCEYGLDNVRLSRAYQGSGHRVRKMLEKALRGEKIRIGVIGGSVSTGHGLRPGQDTWHARWFKEFQKEFPNSELFNGALPASGSGFFMWCYPALIPEDLDIYLVEVDVNNEGDAKNQLDDDSLHRAILNLPQEPALIRLTVVATSFPDLSRGFTSNLAMSSYFDTPIISVRNFLLPHFIAHPEAGEAFFGYFPDGRLDYRHMAQLGHAALGDMLSLYIKEQTCETRRRQAHAIALPTSRWPQADILGMVPRLYLWEPYSASKVAAPVHPACAFTGSERSPLSPLEEHTSPSWTRVDWNGKAAYHSNEVGSRVSFGFNGNKIGMFVYQSSGAGHAEKPGRLSCWIDELVEGQQTLVDAWWPHPIAQPLFHLVKENLKTGPHILHCEILGDSSTDGHEVRIVGVASQ</sequence>
<feature type="signal peptide" evidence="1">
    <location>
        <begin position="1"/>
        <end position="24"/>
    </location>
</feature>